<proteinExistence type="predicted"/>
<sequence length="212" mass="23952">MKKIKALIILPVMALALLAQGCGSSSRITTSWKDTEASMPALKKVLVLGLFMDKDRVLRLKTEQELAASLKALGYDAITAAEEYGPKSFQNMKEEQALQKLKSINVDGIVTVTLLDKNKEKYYVPGNVSYAPYPIMRRGFWGYYSYYYPRVYDPGYYQTSTTYFFETSLYTVNGNRLLYSAQSEAFDPSSVSSLANDYAVAIVKDMRKQRVI</sequence>
<evidence type="ECO:0000313" key="2">
    <source>
        <dbReference type="EMBL" id="RXK83252.1"/>
    </source>
</evidence>
<reference evidence="2 3" key="1">
    <citation type="submission" date="2019-01" db="EMBL/GenBank/DDBJ databases">
        <title>Filimonas sp. strain TTM-71.</title>
        <authorList>
            <person name="Chen W.-M."/>
        </authorList>
    </citation>
    <scope>NUCLEOTIDE SEQUENCE [LARGE SCALE GENOMIC DNA]</scope>
    <source>
        <strain evidence="2 3">TTM-71</strain>
    </source>
</reference>
<keyword evidence="1" id="KW-0732">Signal</keyword>
<feature type="chain" id="PRO_5020232989" description="DUF4136 domain-containing protein" evidence="1">
    <location>
        <begin position="22"/>
        <end position="212"/>
    </location>
</feature>
<name>A0A4Q1D472_9BACT</name>
<feature type="signal peptide" evidence="1">
    <location>
        <begin position="1"/>
        <end position="21"/>
    </location>
</feature>
<dbReference type="AlphaFoldDB" id="A0A4Q1D472"/>
<dbReference type="RefSeq" id="WP_129004307.1">
    <property type="nucleotide sequence ID" value="NZ_SDHZ01000002.1"/>
</dbReference>
<evidence type="ECO:0000313" key="3">
    <source>
        <dbReference type="Proteomes" id="UP000290545"/>
    </source>
</evidence>
<dbReference type="OrthoDB" id="6077795at2"/>
<organism evidence="2 3">
    <name type="scientific">Filimonas effusa</name>
    <dbReference type="NCBI Taxonomy" id="2508721"/>
    <lineage>
        <taxon>Bacteria</taxon>
        <taxon>Pseudomonadati</taxon>
        <taxon>Bacteroidota</taxon>
        <taxon>Chitinophagia</taxon>
        <taxon>Chitinophagales</taxon>
        <taxon>Chitinophagaceae</taxon>
        <taxon>Filimonas</taxon>
    </lineage>
</organism>
<dbReference type="Proteomes" id="UP000290545">
    <property type="component" value="Unassembled WGS sequence"/>
</dbReference>
<comment type="caution">
    <text evidence="2">The sequence shown here is derived from an EMBL/GenBank/DDBJ whole genome shotgun (WGS) entry which is preliminary data.</text>
</comment>
<evidence type="ECO:0000256" key="1">
    <source>
        <dbReference type="SAM" id="SignalP"/>
    </source>
</evidence>
<evidence type="ECO:0008006" key="4">
    <source>
        <dbReference type="Google" id="ProtNLM"/>
    </source>
</evidence>
<accession>A0A4Q1D472</accession>
<dbReference type="PROSITE" id="PS51257">
    <property type="entry name" value="PROKAR_LIPOPROTEIN"/>
    <property type="match status" value="1"/>
</dbReference>
<dbReference type="EMBL" id="SDHZ01000002">
    <property type="protein sequence ID" value="RXK83252.1"/>
    <property type="molecule type" value="Genomic_DNA"/>
</dbReference>
<keyword evidence="3" id="KW-1185">Reference proteome</keyword>
<protein>
    <recommendedName>
        <fullName evidence="4">DUF4136 domain-containing protein</fullName>
    </recommendedName>
</protein>
<gene>
    <name evidence="2" type="ORF">ESB13_14145</name>
</gene>